<dbReference type="AlphaFoldDB" id="A0AAF0U3Q5"/>
<dbReference type="Proteomes" id="UP001234989">
    <property type="component" value="Chromosome 7"/>
</dbReference>
<sequence length="182" mass="20855">MIVLFDMEDETFREMMVPGSLAVSFSFSANWFNLFVSEESLCLANRLFDDDGTIDIWRMKEHGHPESWVKQFSINSHITFNVGIVDEIFSLLNGGRQRQVTHFLVKPIASRKNGQILWRADNGLLVSYDTSVEKIENLGISNANFLPYRDALYVNPYKVSLILLDKWTDYLSGNTTSCEESI</sequence>
<evidence type="ECO:0000313" key="2">
    <source>
        <dbReference type="Proteomes" id="UP001234989"/>
    </source>
</evidence>
<keyword evidence="2" id="KW-1185">Reference proteome</keyword>
<accession>A0AAF0U3Q5</accession>
<gene>
    <name evidence="1" type="ORF">MTR67_032085</name>
</gene>
<protein>
    <recommendedName>
        <fullName evidence="3">F-box associated domain-containing protein</fullName>
    </recommendedName>
</protein>
<dbReference type="EMBL" id="CP133618">
    <property type="protein sequence ID" value="WMV38700.1"/>
    <property type="molecule type" value="Genomic_DNA"/>
</dbReference>
<evidence type="ECO:0008006" key="3">
    <source>
        <dbReference type="Google" id="ProtNLM"/>
    </source>
</evidence>
<name>A0AAF0U3Q5_SOLVR</name>
<evidence type="ECO:0000313" key="1">
    <source>
        <dbReference type="EMBL" id="WMV38700.1"/>
    </source>
</evidence>
<reference evidence="1" key="1">
    <citation type="submission" date="2023-08" db="EMBL/GenBank/DDBJ databases">
        <title>A de novo genome assembly of Solanum verrucosum Schlechtendal, a Mexican diploid species geographically isolated from the other diploid A-genome species in potato relatives.</title>
        <authorList>
            <person name="Hosaka K."/>
        </authorList>
    </citation>
    <scope>NUCLEOTIDE SEQUENCE</scope>
    <source>
        <tissue evidence="1">Young leaves</tissue>
    </source>
</reference>
<proteinExistence type="predicted"/>
<organism evidence="1 2">
    <name type="scientific">Solanum verrucosum</name>
    <dbReference type="NCBI Taxonomy" id="315347"/>
    <lineage>
        <taxon>Eukaryota</taxon>
        <taxon>Viridiplantae</taxon>
        <taxon>Streptophyta</taxon>
        <taxon>Embryophyta</taxon>
        <taxon>Tracheophyta</taxon>
        <taxon>Spermatophyta</taxon>
        <taxon>Magnoliopsida</taxon>
        <taxon>eudicotyledons</taxon>
        <taxon>Gunneridae</taxon>
        <taxon>Pentapetalae</taxon>
        <taxon>asterids</taxon>
        <taxon>lamiids</taxon>
        <taxon>Solanales</taxon>
        <taxon>Solanaceae</taxon>
        <taxon>Solanoideae</taxon>
        <taxon>Solaneae</taxon>
        <taxon>Solanum</taxon>
    </lineage>
</organism>